<dbReference type="Pfam" id="PF08246">
    <property type="entry name" value="Inhibitor_I29"/>
    <property type="match status" value="1"/>
</dbReference>
<dbReference type="EMBL" id="LJSK01000602">
    <property type="protein sequence ID" value="KPI82686.1"/>
    <property type="molecule type" value="Genomic_DNA"/>
</dbReference>
<dbReference type="InterPro" id="IPR025661">
    <property type="entry name" value="Pept_asp_AS"/>
</dbReference>
<dbReference type="InterPro" id="IPR039417">
    <property type="entry name" value="Peptidase_C1A_papain-like"/>
</dbReference>
<dbReference type="PROSITE" id="PS00640">
    <property type="entry name" value="THIOL_PROTEASE_ASN"/>
    <property type="match status" value="1"/>
</dbReference>
<dbReference type="CDD" id="cd02248">
    <property type="entry name" value="Peptidase_C1A"/>
    <property type="match status" value="1"/>
</dbReference>
<dbReference type="SMART" id="SM00645">
    <property type="entry name" value="Pept_C1"/>
    <property type="match status" value="1"/>
</dbReference>
<keyword evidence="7" id="KW-1185">Reference proteome</keyword>
<dbReference type="AlphaFoldDB" id="A0A0N0P293"/>
<reference evidence="6 7" key="1">
    <citation type="journal article" date="2015" name="PLoS Pathog.">
        <title>Leptomonas seymouri: Adaptations to the Dixenous Life Cycle Analyzed by Genome Sequencing, Transcriptome Profiling and Co-infection with Leishmania donovani.</title>
        <authorList>
            <person name="Kraeva N."/>
            <person name="Butenko A."/>
            <person name="Hlavacova J."/>
            <person name="Kostygov A."/>
            <person name="Myskova J."/>
            <person name="Grybchuk D."/>
            <person name="Lestinova T."/>
            <person name="Votypka J."/>
            <person name="Volf P."/>
            <person name="Opperdoes F."/>
            <person name="Flegontov P."/>
            <person name="Lukes J."/>
            <person name="Yurchenko V."/>
        </authorList>
    </citation>
    <scope>NUCLEOTIDE SEQUENCE [LARGE SCALE GENOMIC DNA]</scope>
    <source>
        <strain evidence="6 7">ATCC 30220</strain>
    </source>
</reference>
<dbReference type="PROSITE" id="PS00139">
    <property type="entry name" value="THIOL_PROTEASE_CYS"/>
    <property type="match status" value="1"/>
</dbReference>
<comment type="caution">
    <text evidence="6">The sequence shown here is derived from an EMBL/GenBank/DDBJ whole genome shotgun (WGS) entry which is preliminary data.</text>
</comment>
<dbReference type="InterPro" id="IPR000668">
    <property type="entry name" value="Peptidase_C1A_C"/>
</dbReference>
<gene>
    <name evidence="6" type="ORF">ABL78_8301</name>
</gene>
<organism evidence="6 7">
    <name type="scientific">Leptomonas seymouri</name>
    <dbReference type="NCBI Taxonomy" id="5684"/>
    <lineage>
        <taxon>Eukaryota</taxon>
        <taxon>Discoba</taxon>
        <taxon>Euglenozoa</taxon>
        <taxon>Kinetoplastea</taxon>
        <taxon>Metakinetoplastina</taxon>
        <taxon>Trypanosomatida</taxon>
        <taxon>Trypanosomatidae</taxon>
        <taxon>Leishmaniinae</taxon>
        <taxon>Leptomonas</taxon>
    </lineage>
</organism>
<evidence type="ECO:0000313" key="7">
    <source>
        <dbReference type="Proteomes" id="UP000038009"/>
    </source>
</evidence>
<proteinExistence type="inferred from homology"/>
<dbReference type="SMART" id="SM00848">
    <property type="entry name" value="Inhibitor_I29"/>
    <property type="match status" value="1"/>
</dbReference>
<dbReference type="OMA" id="DEMIPSW"/>
<keyword evidence="3" id="KW-0732">Signal</keyword>
<evidence type="ECO:0000259" key="4">
    <source>
        <dbReference type="SMART" id="SM00645"/>
    </source>
</evidence>
<dbReference type="PRINTS" id="PR00705">
    <property type="entry name" value="PAPAIN"/>
</dbReference>
<evidence type="ECO:0000256" key="1">
    <source>
        <dbReference type="ARBA" id="ARBA00008455"/>
    </source>
</evidence>
<dbReference type="VEuPathDB" id="TriTrypDB:Lsey_0602_0010"/>
<evidence type="ECO:0000256" key="2">
    <source>
        <dbReference type="ARBA" id="ARBA00023157"/>
    </source>
</evidence>
<evidence type="ECO:0000256" key="3">
    <source>
        <dbReference type="SAM" id="SignalP"/>
    </source>
</evidence>
<sequence>MRSSILVALLLAVGLLLGAECRLETSNSFVSYVRQYGKHYDAAEYSRRLKIFTKRLHEIEEFNRNGMHSYRKGLNHMTDWTDDELSALNGARPMMARNIQSSLPKHIHNRSSHTLPHHVDYRTSVPPVLTAIKNQGYCGSCWAHSAVEAMESHWAILTGRLHVLSLQQVTACTPNPRHCGGTGGCSGSIEPLAFDYIAKAGGIQEEWAYPYTAYYGETGQCENRPIHKVAWVSSYVELPENDQEALMDAVAFEGPISVSVDASGWSAYASGIFDECDYSVNITQNHAVQLVGYGHDRAIGKSFWIIRNSWGPDWGEEGYIRLLREKTPRCGWAVDAHSGGACDGDPDEVWVCGMCGILSGSSYPVMKPLEK</sequence>
<dbReference type="InterPro" id="IPR000169">
    <property type="entry name" value="Pept_cys_AS"/>
</dbReference>
<dbReference type="GO" id="GO:0008234">
    <property type="term" value="F:cysteine-type peptidase activity"/>
    <property type="evidence" value="ECO:0007669"/>
    <property type="project" value="InterPro"/>
</dbReference>
<keyword evidence="2" id="KW-1015">Disulfide bond</keyword>
<feature type="signal peptide" evidence="3">
    <location>
        <begin position="1"/>
        <end position="18"/>
    </location>
</feature>
<dbReference type="InterPro" id="IPR013128">
    <property type="entry name" value="Peptidase_C1A"/>
</dbReference>
<dbReference type="OrthoDB" id="10259130at2759"/>
<evidence type="ECO:0000259" key="5">
    <source>
        <dbReference type="SMART" id="SM00848"/>
    </source>
</evidence>
<protein>
    <submittedName>
        <fullName evidence="6">Putative cysteine proteinase</fullName>
    </submittedName>
</protein>
<dbReference type="GO" id="GO:0006508">
    <property type="term" value="P:proteolysis"/>
    <property type="evidence" value="ECO:0007669"/>
    <property type="project" value="InterPro"/>
</dbReference>
<dbReference type="FunFam" id="3.90.70.10:FF:000332">
    <property type="entry name" value="Cathepsin L1"/>
    <property type="match status" value="1"/>
</dbReference>
<feature type="domain" description="Cathepsin propeptide inhibitor" evidence="5">
    <location>
        <begin position="29"/>
        <end position="85"/>
    </location>
</feature>
<dbReference type="SUPFAM" id="SSF54001">
    <property type="entry name" value="Cysteine proteinases"/>
    <property type="match status" value="1"/>
</dbReference>
<accession>A0A0N0P293</accession>
<name>A0A0N0P293_LEPSE</name>
<dbReference type="PANTHER" id="PTHR12411">
    <property type="entry name" value="CYSTEINE PROTEASE FAMILY C1-RELATED"/>
    <property type="match status" value="1"/>
</dbReference>
<comment type="similarity">
    <text evidence="1">Belongs to the peptidase C1 family.</text>
</comment>
<dbReference type="InterPro" id="IPR013201">
    <property type="entry name" value="Prot_inhib_I29"/>
</dbReference>
<dbReference type="InterPro" id="IPR038765">
    <property type="entry name" value="Papain-like_cys_pep_sf"/>
</dbReference>
<feature type="chain" id="PRO_5018648557" evidence="3">
    <location>
        <begin position="19"/>
        <end position="371"/>
    </location>
</feature>
<dbReference type="Pfam" id="PF00112">
    <property type="entry name" value="Peptidase_C1"/>
    <property type="match status" value="1"/>
</dbReference>
<dbReference type="Gene3D" id="3.90.70.10">
    <property type="entry name" value="Cysteine proteinases"/>
    <property type="match status" value="1"/>
</dbReference>
<dbReference type="Proteomes" id="UP000038009">
    <property type="component" value="Unassembled WGS sequence"/>
</dbReference>
<feature type="domain" description="Peptidase C1A papain C-terminal" evidence="4">
    <location>
        <begin position="115"/>
        <end position="340"/>
    </location>
</feature>
<evidence type="ECO:0000313" key="6">
    <source>
        <dbReference type="EMBL" id="KPI82686.1"/>
    </source>
</evidence>